<evidence type="ECO:0000313" key="3">
    <source>
        <dbReference type="EMBL" id="KAL1311483.1"/>
    </source>
</evidence>
<organism evidence="3 4">
    <name type="scientific">Neodothiora populina</name>
    <dbReference type="NCBI Taxonomy" id="2781224"/>
    <lineage>
        <taxon>Eukaryota</taxon>
        <taxon>Fungi</taxon>
        <taxon>Dikarya</taxon>
        <taxon>Ascomycota</taxon>
        <taxon>Pezizomycotina</taxon>
        <taxon>Dothideomycetes</taxon>
        <taxon>Dothideomycetidae</taxon>
        <taxon>Dothideales</taxon>
        <taxon>Dothioraceae</taxon>
        <taxon>Neodothiora</taxon>
    </lineage>
</organism>
<dbReference type="PANTHER" id="PTHR43092">
    <property type="entry name" value="L-CYSTEINE DESULFHYDRASE"/>
    <property type="match status" value="1"/>
</dbReference>
<protein>
    <recommendedName>
        <fullName evidence="2">Aminotransferase class V domain-containing protein</fullName>
    </recommendedName>
</protein>
<keyword evidence="4" id="KW-1185">Reference proteome</keyword>
<dbReference type="SUPFAM" id="SSF53383">
    <property type="entry name" value="PLP-dependent transferases"/>
    <property type="match status" value="1"/>
</dbReference>
<evidence type="ECO:0000313" key="4">
    <source>
        <dbReference type="Proteomes" id="UP001562354"/>
    </source>
</evidence>
<evidence type="ECO:0000259" key="2">
    <source>
        <dbReference type="Pfam" id="PF00266"/>
    </source>
</evidence>
<comment type="caution">
    <text evidence="3">The sequence shown here is derived from an EMBL/GenBank/DDBJ whole genome shotgun (WGS) entry which is preliminary data.</text>
</comment>
<dbReference type="InterPro" id="IPR015421">
    <property type="entry name" value="PyrdxlP-dep_Trfase_major"/>
</dbReference>
<dbReference type="EMBL" id="JBFMKM010000002">
    <property type="protein sequence ID" value="KAL1311483.1"/>
    <property type="molecule type" value="Genomic_DNA"/>
</dbReference>
<proteinExistence type="predicted"/>
<dbReference type="Gene3D" id="3.40.640.10">
    <property type="entry name" value="Type I PLP-dependent aspartate aminotransferase-like (Major domain)"/>
    <property type="match status" value="1"/>
</dbReference>
<dbReference type="InterPro" id="IPR015424">
    <property type="entry name" value="PyrdxlP-dep_Trfase"/>
</dbReference>
<reference evidence="3 4" key="1">
    <citation type="submission" date="2024-07" db="EMBL/GenBank/DDBJ databases">
        <title>Draft sequence of the Neodothiora populina.</title>
        <authorList>
            <person name="Drown D.D."/>
            <person name="Schuette U.S."/>
            <person name="Buechlein A.B."/>
            <person name="Rusch D.R."/>
            <person name="Winton L.W."/>
            <person name="Adams G.A."/>
        </authorList>
    </citation>
    <scope>NUCLEOTIDE SEQUENCE [LARGE SCALE GENOMIC DNA]</scope>
    <source>
        <strain evidence="3 4">CPC 39397</strain>
    </source>
</reference>
<sequence length="440" mass="49147">MTTDILAEIRGLGPVQCGAEAAKHFAFADGYRNLNHGSYGTYPVEVRSVLRRYQEKVEAAPDTFVRYEYRTHLLDRSRKAIADYMRAPVDTCVLVPNTSTGIDTILRNLTFGPADVIVCFSTIYGAFRNTVQYLTETTTVSVKEVKCTYPTSDDYICDAFEAALKVIAAEGKVAKVALFDTIVSVPGVCMPFEQLTKICRTHKVLSCIDGAHGVGHIPLRLQELDPDFFVSNCHKWLYVPRSCAVLYVPIRNQHLLRATLPTGFGFCRKLESHQNSAFNNFVENFASLGTLDDTPYLCIPAALEWREAIVWDEKSGEEAIRGYINSLAREGGQAVADILGTTVLECDPAALGVCCMTNVRLPLDLVRLIAEDTKRSDDICHWIMRAMSMRHQIAVYAYEHAGVLWVRLSAQIYLGLQDFEIAGEVLKELCVEVAYCKWVK</sequence>
<feature type="domain" description="Aminotransferase class V" evidence="2">
    <location>
        <begin position="50"/>
        <end position="348"/>
    </location>
</feature>
<gene>
    <name evidence="3" type="ORF">AAFC00_004424</name>
</gene>
<dbReference type="PANTHER" id="PTHR43092:SF2">
    <property type="entry name" value="HERCYNYLCYSTEINE SULFOXIDE LYASE"/>
    <property type="match status" value="1"/>
</dbReference>
<evidence type="ECO:0000256" key="1">
    <source>
        <dbReference type="ARBA" id="ARBA00022898"/>
    </source>
</evidence>
<accession>A0ABR3PPU2</accession>
<dbReference type="InterPro" id="IPR000192">
    <property type="entry name" value="Aminotrans_V_dom"/>
</dbReference>
<keyword evidence="1" id="KW-0663">Pyridoxal phosphate</keyword>
<dbReference type="RefSeq" id="XP_069204332.1">
    <property type="nucleotide sequence ID" value="XM_069344065.1"/>
</dbReference>
<dbReference type="Pfam" id="PF00266">
    <property type="entry name" value="Aminotran_5"/>
    <property type="match status" value="1"/>
</dbReference>
<name>A0ABR3PPU2_9PEZI</name>
<dbReference type="Proteomes" id="UP001562354">
    <property type="component" value="Unassembled WGS sequence"/>
</dbReference>
<dbReference type="GeneID" id="95978124"/>